<comment type="cofactor">
    <cofactor evidence="8">
        <name>[4Fe-4S] cluster</name>
        <dbReference type="ChEBI" id="CHEBI:49883"/>
    </cofactor>
    <text evidence="8">Binds 2 [4Fe-4S] clusters per subunit.</text>
</comment>
<feature type="binding site" evidence="8">
    <location>
        <position position="416"/>
    </location>
    <ligand>
        <name>[4Fe-4S] cluster</name>
        <dbReference type="ChEBI" id="CHEBI:49883"/>
        <label>2</label>
    </ligand>
</feature>
<comment type="subcellular location">
    <subcellularLocation>
        <location evidence="8">Cell inner membrane</location>
        <topology evidence="8">Peripheral membrane protein</topology>
    </subcellularLocation>
</comment>
<feature type="binding site" evidence="8">
    <location>
        <position position="387"/>
    </location>
    <ligand>
        <name>[4Fe-4S] cluster</name>
        <dbReference type="ChEBI" id="CHEBI:49883"/>
        <label>2</label>
    </ligand>
</feature>
<dbReference type="Pfam" id="PF01512">
    <property type="entry name" value="Complex1_51K"/>
    <property type="match status" value="1"/>
</dbReference>
<dbReference type="Gene3D" id="3.40.50.11540">
    <property type="entry name" value="NADH-ubiquinone oxidoreductase 51kDa subunit"/>
    <property type="match status" value="1"/>
</dbReference>
<organism evidence="11 12">
    <name type="scientific">Roseospirillum parvum</name>
    <dbReference type="NCBI Taxonomy" id="83401"/>
    <lineage>
        <taxon>Bacteria</taxon>
        <taxon>Pseudomonadati</taxon>
        <taxon>Pseudomonadota</taxon>
        <taxon>Alphaproteobacteria</taxon>
        <taxon>Rhodospirillales</taxon>
        <taxon>Rhodospirillaceae</taxon>
        <taxon>Roseospirillum</taxon>
    </lineage>
</organism>
<protein>
    <recommendedName>
        <fullName evidence="8">Ion-translocating oxidoreductase complex subunit C</fullName>
        <ecNumber evidence="8">7.-.-.-</ecNumber>
    </recommendedName>
    <alternativeName>
        <fullName evidence="8">Rnf electron transport complex subunit C</fullName>
    </alternativeName>
</protein>
<dbReference type="EC" id="7.-.-.-" evidence="8"/>
<dbReference type="HAMAP" id="MF_00461">
    <property type="entry name" value="RsxC_RnfC"/>
    <property type="match status" value="1"/>
</dbReference>
<dbReference type="InterPro" id="IPR017900">
    <property type="entry name" value="4Fe4S_Fe_S_CS"/>
</dbReference>
<keyword evidence="5 8" id="KW-0249">Electron transport</keyword>
<dbReference type="NCBIfam" id="NF003454">
    <property type="entry name" value="PRK05035.1"/>
    <property type="match status" value="1"/>
</dbReference>
<keyword evidence="8" id="KW-1278">Translocase</keyword>
<dbReference type="Gene3D" id="3.10.20.600">
    <property type="match status" value="1"/>
</dbReference>
<dbReference type="PANTHER" id="PTHR43034:SF2">
    <property type="entry name" value="ION-TRANSLOCATING OXIDOREDUCTASE COMPLEX SUBUNIT C"/>
    <property type="match status" value="1"/>
</dbReference>
<reference evidence="12" key="1">
    <citation type="submission" date="2016-10" db="EMBL/GenBank/DDBJ databases">
        <authorList>
            <person name="Varghese N."/>
            <person name="Submissions S."/>
        </authorList>
    </citation>
    <scope>NUCLEOTIDE SEQUENCE [LARGE SCALE GENOMIC DNA]</scope>
    <source>
        <strain evidence="12">930I</strain>
    </source>
</reference>
<keyword evidence="2 8" id="KW-0004">4Fe-4S</keyword>
<dbReference type="Proteomes" id="UP000217076">
    <property type="component" value="Unassembled WGS sequence"/>
</dbReference>
<feature type="binding site" evidence="8">
    <location>
        <position position="380"/>
    </location>
    <ligand>
        <name>[4Fe-4S] cluster</name>
        <dbReference type="ChEBI" id="CHEBI:49883"/>
        <label>1</label>
    </ligand>
</feature>
<dbReference type="NCBIfam" id="TIGR01945">
    <property type="entry name" value="rnfC"/>
    <property type="match status" value="1"/>
</dbReference>
<dbReference type="AlphaFoldDB" id="A0A1G7ZWE0"/>
<keyword evidence="12" id="KW-1185">Reference proteome</keyword>
<feature type="binding site" evidence="8">
    <location>
        <position position="426"/>
    </location>
    <ligand>
        <name>[4Fe-4S] cluster</name>
        <dbReference type="ChEBI" id="CHEBI:49883"/>
        <label>1</label>
    </ligand>
</feature>
<sequence>MSVMKLFKVRGGVHPDERKDLSAERAIEPLPIPALLQIPLLQHIGVPAEPVVERGQTVLKGQLLAAADGPVSAPVHAPTSGLVLGISRQTAPHPSGLPVRTIALRPDGLDQWAGPEQGRPEPAEVDSLSPDEIAQRVAWAGIVGMGGAVFPSAAKLNLRNSHRLDTLIINGAECEPYLTCDDRLMRERTDSVLSGIRALKKALGVGRALIAIESNKPKALAEMTRRIGELGDSGLRVVRVPTRYPMGSEKHLILAVTGRETPAGRLPADVGCVVHNVATAHAIDQAIREARPLISRVVTVSGGAVREPRNLEVMIGTPVNELLDACGGLSAPADKLLIGGPMMGIPAPSTEVPVVKGASGVLALTRAETRKRQPMPCIRCGQCVEVCPCGLVPTEMMTRVRAENLDAAAKIGLNDCLSCGSCSYVCPSHIPLVQYFNYGKGRLKAQAFEKRQQEVTRRLAEKRTERMERLAAEKKAMLAKRKAEQAARKAAEEKAEAEGQPKPGAKAPAAQAPAAKAAPDKPAPEPPPNQPAANQDAANQDTAVEPPREAAAQ</sequence>
<dbReference type="Pfam" id="PF13375">
    <property type="entry name" value="RnfC_N"/>
    <property type="match status" value="1"/>
</dbReference>
<dbReference type="EMBL" id="FNCV01000004">
    <property type="protein sequence ID" value="SDH12917.1"/>
    <property type="molecule type" value="Genomic_DNA"/>
</dbReference>
<dbReference type="PROSITE" id="PS51379">
    <property type="entry name" value="4FE4S_FER_2"/>
    <property type="match status" value="2"/>
</dbReference>
<keyword evidence="8" id="KW-0997">Cell inner membrane</keyword>
<evidence type="ECO:0000256" key="6">
    <source>
        <dbReference type="ARBA" id="ARBA00023004"/>
    </source>
</evidence>
<comment type="similarity">
    <text evidence="8">Belongs to the 4Fe4S bacterial-type ferredoxin family. RnfC subfamily.</text>
</comment>
<dbReference type="InterPro" id="IPR019554">
    <property type="entry name" value="Soluble_ligand-bd"/>
</dbReference>
<accession>A0A1G7ZWE0</accession>
<evidence type="ECO:0000313" key="11">
    <source>
        <dbReference type="EMBL" id="SDH12917.1"/>
    </source>
</evidence>
<feature type="compositionally biased region" description="Low complexity" evidence="9">
    <location>
        <begin position="500"/>
        <end position="517"/>
    </location>
</feature>
<feature type="binding site" evidence="8">
    <location>
        <position position="377"/>
    </location>
    <ligand>
        <name>[4Fe-4S] cluster</name>
        <dbReference type="ChEBI" id="CHEBI:49883"/>
        <label>1</label>
    </ligand>
</feature>
<gene>
    <name evidence="8" type="primary">rnfC</name>
    <name evidence="11" type="ORF">SAMN05421742_104240</name>
</gene>
<dbReference type="GO" id="GO:0046872">
    <property type="term" value="F:metal ion binding"/>
    <property type="evidence" value="ECO:0007669"/>
    <property type="project" value="UniProtKB-KW"/>
</dbReference>
<evidence type="ECO:0000259" key="10">
    <source>
        <dbReference type="PROSITE" id="PS51379"/>
    </source>
</evidence>
<proteinExistence type="inferred from homology"/>
<evidence type="ECO:0000256" key="9">
    <source>
        <dbReference type="SAM" id="MobiDB-lite"/>
    </source>
</evidence>
<dbReference type="Pfam" id="PF12838">
    <property type="entry name" value="Fer4_7"/>
    <property type="match status" value="1"/>
</dbReference>
<feature type="compositionally biased region" description="Basic and acidic residues" evidence="9">
    <location>
        <begin position="475"/>
        <end position="499"/>
    </location>
</feature>
<dbReference type="PROSITE" id="PS00198">
    <property type="entry name" value="4FE4S_FER_1"/>
    <property type="match status" value="1"/>
</dbReference>
<dbReference type="Gene3D" id="3.30.70.20">
    <property type="match status" value="1"/>
</dbReference>
<evidence type="ECO:0000313" key="12">
    <source>
        <dbReference type="Proteomes" id="UP000217076"/>
    </source>
</evidence>
<evidence type="ECO:0000256" key="5">
    <source>
        <dbReference type="ARBA" id="ARBA00022982"/>
    </source>
</evidence>
<evidence type="ECO:0000256" key="7">
    <source>
        <dbReference type="ARBA" id="ARBA00023014"/>
    </source>
</evidence>
<keyword evidence="7 8" id="KW-0411">Iron-sulfur</keyword>
<evidence type="ECO:0000256" key="3">
    <source>
        <dbReference type="ARBA" id="ARBA00022723"/>
    </source>
</evidence>
<dbReference type="InterPro" id="IPR010208">
    <property type="entry name" value="Ion_transpt_RnfC/RsxC"/>
</dbReference>
<name>A0A1G7ZWE0_9PROT</name>
<dbReference type="STRING" id="83401.SAMN05421742_104240"/>
<dbReference type="RefSeq" id="WP_245689364.1">
    <property type="nucleotide sequence ID" value="NZ_FNCV01000004.1"/>
</dbReference>
<feature type="domain" description="4Fe-4S ferredoxin-type" evidence="10">
    <location>
        <begin position="368"/>
        <end position="397"/>
    </location>
</feature>
<keyword evidence="6 8" id="KW-0408">Iron</keyword>
<evidence type="ECO:0000256" key="4">
    <source>
        <dbReference type="ARBA" id="ARBA00022737"/>
    </source>
</evidence>
<comment type="function">
    <text evidence="8">Part of a membrane-bound complex that couples electron transfer with translocation of ions across the membrane.</text>
</comment>
<dbReference type="SUPFAM" id="SSF46548">
    <property type="entry name" value="alpha-helical ferredoxin"/>
    <property type="match status" value="1"/>
</dbReference>
<feature type="binding site" evidence="8">
    <location>
        <position position="383"/>
    </location>
    <ligand>
        <name>[4Fe-4S] cluster</name>
        <dbReference type="ChEBI" id="CHEBI:49883"/>
        <label>1</label>
    </ligand>
</feature>
<dbReference type="InterPro" id="IPR037225">
    <property type="entry name" value="Nuo51_FMN-bd_sf"/>
</dbReference>
<feature type="binding site" evidence="8">
    <location>
        <position position="422"/>
    </location>
    <ligand>
        <name>[4Fe-4S] cluster</name>
        <dbReference type="ChEBI" id="CHEBI:49883"/>
        <label>2</label>
    </ligand>
</feature>
<keyword evidence="8" id="KW-1003">Cell membrane</keyword>
<evidence type="ECO:0000256" key="2">
    <source>
        <dbReference type="ARBA" id="ARBA00022485"/>
    </source>
</evidence>
<dbReference type="SUPFAM" id="SSF142019">
    <property type="entry name" value="Nqo1 FMN-binding domain-like"/>
    <property type="match status" value="1"/>
</dbReference>
<dbReference type="Pfam" id="PF10531">
    <property type="entry name" value="SLBB"/>
    <property type="match status" value="1"/>
</dbReference>
<dbReference type="InterPro" id="IPR017896">
    <property type="entry name" value="4Fe4S_Fe-S-bd"/>
</dbReference>
<dbReference type="GO" id="GO:0005886">
    <property type="term" value="C:plasma membrane"/>
    <property type="evidence" value="ECO:0007669"/>
    <property type="project" value="UniProtKB-SubCell"/>
</dbReference>
<dbReference type="PANTHER" id="PTHR43034">
    <property type="entry name" value="ION-TRANSLOCATING OXIDOREDUCTASE COMPLEX SUBUNIT C"/>
    <property type="match status" value="1"/>
</dbReference>
<keyword evidence="3 8" id="KW-0479">Metal-binding</keyword>
<keyword evidence="4 8" id="KW-0677">Repeat</keyword>
<dbReference type="GO" id="GO:0022900">
    <property type="term" value="P:electron transport chain"/>
    <property type="evidence" value="ECO:0007669"/>
    <property type="project" value="UniProtKB-UniRule"/>
</dbReference>
<dbReference type="GO" id="GO:0051539">
    <property type="term" value="F:4 iron, 4 sulfur cluster binding"/>
    <property type="evidence" value="ECO:0007669"/>
    <property type="project" value="UniProtKB-KW"/>
</dbReference>
<keyword evidence="8" id="KW-0472">Membrane</keyword>
<evidence type="ECO:0000256" key="1">
    <source>
        <dbReference type="ARBA" id="ARBA00022448"/>
    </source>
</evidence>
<feature type="region of interest" description="Disordered" evidence="9">
    <location>
        <begin position="475"/>
        <end position="553"/>
    </location>
</feature>
<dbReference type="InterPro" id="IPR026902">
    <property type="entry name" value="RnfC_N"/>
</dbReference>
<feature type="binding site" evidence="8">
    <location>
        <position position="419"/>
    </location>
    <ligand>
        <name>[4Fe-4S] cluster</name>
        <dbReference type="ChEBI" id="CHEBI:49883"/>
        <label>2</label>
    </ligand>
</feature>
<evidence type="ECO:0000256" key="8">
    <source>
        <dbReference type="HAMAP-Rule" id="MF_00461"/>
    </source>
</evidence>
<dbReference type="InterPro" id="IPR011538">
    <property type="entry name" value="Nuo51_FMN-bd"/>
</dbReference>
<keyword evidence="1 8" id="KW-0813">Transport</keyword>
<dbReference type="GO" id="GO:0009055">
    <property type="term" value="F:electron transfer activity"/>
    <property type="evidence" value="ECO:0007669"/>
    <property type="project" value="InterPro"/>
</dbReference>
<comment type="subunit">
    <text evidence="8">The complex is composed of six subunits: RnfA, RnfB, RnfC, RnfD, RnfE and RnfG.</text>
</comment>
<feature type="domain" description="4Fe-4S ferredoxin-type" evidence="10">
    <location>
        <begin position="407"/>
        <end position="436"/>
    </location>
</feature>